<dbReference type="RefSeq" id="WP_210513220.1">
    <property type="nucleotide sequence ID" value="NZ_JAFIDN010000013.1"/>
</dbReference>
<sequence>MEGDLSGRAPSEHMVVLGKGQVDFKSLLIAARDSNIKYFYLEDEVEDVKTSVPESYEYITSLTY</sequence>
<dbReference type="Proteomes" id="UP000673975">
    <property type="component" value="Unassembled WGS sequence"/>
</dbReference>
<accession>A0A8J7RTT4</accession>
<dbReference type="AlphaFoldDB" id="A0A8J7RTT4"/>
<evidence type="ECO:0000313" key="1">
    <source>
        <dbReference type="EMBL" id="MBP3193769.1"/>
    </source>
</evidence>
<dbReference type="EMBL" id="JAFIDN010000013">
    <property type="protein sequence ID" value="MBP3193769.1"/>
    <property type="molecule type" value="Genomic_DNA"/>
</dbReference>
<name>A0A8J7RTT4_9BACT</name>
<comment type="caution">
    <text evidence="1">The sequence shown here is derived from an EMBL/GenBank/DDBJ whole genome shotgun (WGS) entry which is preliminary data.</text>
</comment>
<protein>
    <submittedName>
        <fullName evidence="1">Uncharacterized protein</fullName>
    </submittedName>
</protein>
<proteinExistence type="predicted"/>
<evidence type="ECO:0000313" key="2">
    <source>
        <dbReference type="Proteomes" id="UP000673975"/>
    </source>
</evidence>
<dbReference type="Gene3D" id="3.20.20.150">
    <property type="entry name" value="Divalent-metal-dependent TIM barrel enzymes"/>
    <property type="match status" value="1"/>
</dbReference>
<organism evidence="1 2">
    <name type="scientific">Natronogracilivirga saccharolytica</name>
    <dbReference type="NCBI Taxonomy" id="2812953"/>
    <lineage>
        <taxon>Bacteria</taxon>
        <taxon>Pseudomonadati</taxon>
        <taxon>Balneolota</taxon>
        <taxon>Balneolia</taxon>
        <taxon>Balneolales</taxon>
        <taxon>Cyclonatronaceae</taxon>
        <taxon>Natronogracilivirga</taxon>
    </lineage>
</organism>
<keyword evidence="2" id="KW-1185">Reference proteome</keyword>
<reference evidence="1" key="1">
    <citation type="submission" date="2021-02" db="EMBL/GenBank/DDBJ databases">
        <title>Natronogracilivirga saccharolytica gen. nov. sp. nov. a new anaerobic, haloalkiliphilic carbohydrate-fermenting bacterium from soda lake and proposing of Cyclonatronumiaceae fam. nov. in the phylum Balneolaeota.</title>
        <authorList>
            <person name="Zhilina T.N."/>
            <person name="Sorokin D.Y."/>
            <person name="Zavarzina D.G."/>
            <person name="Toshchakov S.V."/>
            <person name="Kublanov I.V."/>
        </authorList>
    </citation>
    <scope>NUCLEOTIDE SEQUENCE</scope>
    <source>
        <strain evidence="1">Z-1702</strain>
    </source>
</reference>
<gene>
    <name evidence="1" type="ORF">NATSA_13915</name>
</gene>